<dbReference type="PANTHER" id="PTHR11655:SF14">
    <property type="entry name" value="LARGE RIBOSOMAL SUBUNIT PROTEIN UL6M"/>
    <property type="match status" value="1"/>
</dbReference>
<dbReference type="Pfam" id="PF00347">
    <property type="entry name" value="Ribosomal_L6"/>
    <property type="match status" value="2"/>
</dbReference>
<gene>
    <name evidence="4 8" type="primary">rplF</name>
    <name evidence="8" type="ORF">HY473_00415</name>
</gene>
<evidence type="ECO:0000256" key="4">
    <source>
        <dbReference type="HAMAP-Rule" id="MF_01365"/>
    </source>
</evidence>
<dbReference type="PIRSF" id="PIRSF002162">
    <property type="entry name" value="Ribosomal_L6"/>
    <property type="match status" value="1"/>
</dbReference>
<keyword evidence="4 6" id="KW-0694">RNA-binding</keyword>
<protein>
    <recommendedName>
        <fullName evidence="4">Large ribosomal subunit protein uL6</fullName>
    </recommendedName>
</protein>
<evidence type="ECO:0000313" key="8">
    <source>
        <dbReference type="EMBL" id="MBI4132550.1"/>
    </source>
</evidence>
<evidence type="ECO:0000313" key="9">
    <source>
        <dbReference type="Proteomes" id="UP000756703"/>
    </source>
</evidence>
<organism evidence="8 9">
    <name type="scientific">Candidatus Sungiibacteriota bacterium</name>
    <dbReference type="NCBI Taxonomy" id="2750080"/>
    <lineage>
        <taxon>Bacteria</taxon>
        <taxon>Candidatus Sungiibacteriota</taxon>
    </lineage>
</organism>
<evidence type="ECO:0000256" key="1">
    <source>
        <dbReference type="ARBA" id="ARBA00009356"/>
    </source>
</evidence>
<dbReference type="PROSITE" id="PS00525">
    <property type="entry name" value="RIBOSOMAL_L6_1"/>
    <property type="match status" value="1"/>
</dbReference>
<evidence type="ECO:0000256" key="6">
    <source>
        <dbReference type="RuleBase" id="RU003870"/>
    </source>
</evidence>
<comment type="function">
    <text evidence="4 6">This protein binds to the 23S rRNA, and is important in its secondary structure. It is located near the subunit interface in the base of the L7/L12 stalk, and near the tRNA binding site of the peptidyltransferase center.</text>
</comment>
<dbReference type="SUPFAM" id="SSF56053">
    <property type="entry name" value="Ribosomal protein L6"/>
    <property type="match status" value="2"/>
</dbReference>
<feature type="domain" description="Large ribosomal subunit protein uL6 alpha-beta" evidence="7">
    <location>
        <begin position="91"/>
        <end position="163"/>
    </location>
</feature>
<feature type="domain" description="Large ribosomal subunit protein uL6 alpha-beta" evidence="7">
    <location>
        <begin position="12"/>
        <end position="81"/>
    </location>
</feature>
<comment type="caution">
    <text evidence="8">The sequence shown here is derived from an EMBL/GenBank/DDBJ whole genome shotgun (WGS) entry which is preliminary data.</text>
</comment>
<evidence type="ECO:0000256" key="2">
    <source>
        <dbReference type="ARBA" id="ARBA00022980"/>
    </source>
</evidence>
<dbReference type="InterPro" id="IPR002358">
    <property type="entry name" value="Ribosomal_uL6_CS"/>
</dbReference>
<dbReference type="GO" id="GO:0003735">
    <property type="term" value="F:structural constituent of ribosome"/>
    <property type="evidence" value="ECO:0007669"/>
    <property type="project" value="UniProtKB-UniRule"/>
</dbReference>
<dbReference type="InterPro" id="IPR020040">
    <property type="entry name" value="Ribosomal_uL6_a/b-dom"/>
</dbReference>
<keyword evidence="2 4" id="KW-0689">Ribosomal protein</keyword>
<dbReference type="FunFam" id="3.90.930.12:FF:000001">
    <property type="entry name" value="50S ribosomal protein L6"/>
    <property type="match status" value="1"/>
</dbReference>
<dbReference type="NCBIfam" id="TIGR03654">
    <property type="entry name" value="L6_bact"/>
    <property type="match status" value="1"/>
</dbReference>
<dbReference type="PANTHER" id="PTHR11655">
    <property type="entry name" value="60S/50S RIBOSOMAL PROTEIN L6/L9"/>
    <property type="match status" value="1"/>
</dbReference>
<proteinExistence type="inferred from homology"/>
<name>A0A933DRV4_9BACT</name>
<dbReference type="InterPro" id="IPR036789">
    <property type="entry name" value="Ribosomal_uL6-like_a/b-dom_sf"/>
</dbReference>
<dbReference type="GO" id="GO:0022625">
    <property type="term" value="C:cytosolic large ribosomal subunit"/>
    <property type="evidence" value="ECO:0007669"/>
    <property type="project" value="UniProtKB-UniRule"/>
</dbReference>
<dbReference type="AlphaFoldDB" id="A0A933DRV4"/>
<reference evidence="8" key="1">
    <citation type="submission" date="2020-07" db="EMBL/GenBank/DDBJ databases">
        <title>Huge and variable diversity of episymbiotic CPR bacteria and DPANN archaea in groundwater ecosystems.</title>
        <authorList>
            <person name="He C.Y."/>
            <person name="Keren R."/>
            <person name="Whittaker M."/>
            <person name="Farag I.F."/>
            <person name="Doudna J."/>
            <person name="Cate J.H.D."/>
            <person name="Banfield J.F."/>
        </authorList>
    </citation>
    <scope>NUCLEOTIDE SEQUENCE</scope>
    <source>
        <strain evidence="8">NC_groundwater_1225_Ag_S-0.1um_56_177</strain>
    </source>
</reference>
<dbReference type="Proteomes" id="UP000756703">
    <property type="component" value="Unassembled WGS sequence"/>
</dbReference>
<dbReference type="GO" id="GO:0019843">
    <property type="term" value="F:rRNA binding"/>
    <property type="evidence" value="ECO:0007669"/>
    <property type="project" value="UniProtKB-UniRule"/>
</dbReference>
<dbReference type="InterPro" id="IPR000702">
    <property type="entry name" value="Ribosomal_uL6-like"/>
</dbReference>
<dbReference type="HAMAP" id="MF_01365_B">
    <property type="entry name" value="Ribosomal_uL6_B"/>
    <property type="match status" value="1"/>
</dbReference>
<dbReference type="EMBL" id="JACQMI010000003">
    <property type="protein sequence ID" value="MBI4132550.1"/>
    <property type="molecule type" value="Genomic_DNA"/>
</dbReference>
<comment type="similarity">
    <text evidence="1 4 5">Belongs to the universal ribosomal protein uL6 family.</text>
</comment>
<keyword evidence="4 6" id="KW-0699">rRNA-binding</keyword>
<accession>A0A933DRV4</accession>
<evidence type="ECO:0000256" key="5">
    <source>
        <dbReference type="RuleBase" id="RU003869"/>
    </source>
</evidence>
<evidence type="ECO:0000259" key="7">
    <source>
        <dbReference type="Pfam" id="PF00347"/>
    </source>
</evidence>
<dbReference type="GO" id="GO:0002181">
    <property type="term" value="P:cytoplasmic translation"/>
    <property type="evidence" value="ECO:0007669"/>
    <property type="project" value="TreeGrafter"/>
</dbReference>
<dbReference type="InterPro" id="IPR019906">
    <property type="entry name" value="Ribosomal_uL6_bac-type"/>
</dbReference>
<evidence type="ECO:0000256" key="3">
    <source>
        <dbReference type="ARBA" id="ARBA00023274"/>
    </source>
</evidence>
<keyword evidence="3 4" id="KW-0687">Ribonucleoprotein</keyword>
<sequence length="181" mass="19383">MSRIGKKLIELPAGVTAAKAGRMLTVSGPKGSLRRILRPEVDVVIEGNTLAVKPVAASRETSAYWGLTRSLVAGMVEGVERGFEKKLEIEGIGYRASLDGETLQLALGFSHPVRVEAPAGITFRVEKNVITISGIDKELVGDVAARIRHLRVPEPYKGKGIRYAGEIIRRKAGKKAVTAAG</sequence>
<dbReference type="PRINTS" id="PR00059">
    <property type="entry name" value="RIBOSOMALL6"/>
</dbReference>
<comment type="subunit">
    <text evidence="4">Part of the 50S ribosomal subunit.</text>
</comment>
<dbReference type="Gene3D" id="3.90.930.12">
    <property type="entry name" value="Ribosomal protein L6, alpha-beta domain"/>
    <property type="match status" value="2"/>
</dbReference>